<dbReference type="InterPro" id="IPR051034">
    <property type="entry name" value="Mito_Enoyl-ACP_Reductase"/>
</dbReference>
<evidence type="ECO:0000256" key="4">
    <source>
        <dbReference type="ARBA" id="ARBA00022832"/>
    </source>
</evidence>
<dbReference type="PANTHER" id="PTHR43981:SF2">
    <property type="entry name" value="ENOYL-[ACYL-CARRIER-PROTEIN] REDUCTASE, MITOCHONDRIAL"/>
    <property type="match status" value="1"/>
</dbReference>
<evidence type="ECO:0000256" key="11">
    <source>
        <dbReference type="ARBA" id="ARBA00038963"/>
    </source>
</evidence>
<dbReference type="InterPro" id="IPR013149">
    <property type="entry name" value="ADH-like_C"/>
</dbReference>
<comment type="similarity">
    <text evidence="2">Belongs to the zinc-containing alcohol dehydrogenase family. Quinone oxidoreductase subfamily.</text>
</comment>
<protein>
    <recommendedName>
        <fullName evidence="11">enoyl-[acyl-carrier-protein] reductase</fullName>
        <ecNumber evidence="11">1.3.1.104</ecNumber>
    </recommendedName>
</protein>
<proteinExistence type="inferred from homology"/>
<evidence type="ECO:0000256" key="2">
    <source>
        <dbReference type="ARBA" id="ARBA00010371"/>
    </source>
</evidence>
<dbReference type="Pfam" id="PF08240">
    <property type="entry name" value="ADH_N"/>
    <property type="match status" value="1"/>
</dbReference>
<dbReference type="AlphaFoldDB" id="A0A9Q9AXD2"/>
<dbReference type="Pfam" id="PF00107">
    <property type="entry name" value="ADH_zinc_N"/>
    <property type="match status" value="1"/>
</dbReference>
<dbReference type="EC" id="1.3.1.104" evidence="11"/>
<evidence type="ECO:0000256" key="1">
    <source>
        <dbReference type="ARBA" id="ARBA00004173"/>
    </source>
</evidence>
<dbReference type="GO" id="GO:0006633">
    <property type="term" value="P:fatty acid biosynthetic process"/>
    <property type="evidence" value="ECO:0007669"/>
    <property type="project" value="UniProtKB-KW"/>
</dbReference>
<dbReference type="SMART" id="SM00829">
    <property type="entry name" value="PKS_ER"/>
    <property type="match status" value="1"/>
</dbReference>
<evidence type="ECO:0000256" key="8">
    <source>
        <dbReference type="ARBA" id="ARBA00023098"/>
    </source>
</evidence>
<evidence type="ECO:0000256" key="6">
    <source>
        <dbReference type="ARBA" id="ARBA00022946"/>
    </source>
</evidence>
<keyword evidence="8" id="KW-0443">Lipid metabolism</keyword>
<gene>
    <name evidence="14" type="ORF">Slin15195_G082570</name>
</gene>
<name>A0A9Q9AXD2_9PEZI</name>
<keyword evidence="4" id="KW-0276">Fatty acid metabolism</keyword>
<dbReference type="InterPro" id="IPR036291">
    <property type="entry name" value="NAD(P)-bd_dom_sf"/>
</dbReference>
<evidence type="ECO:0000256" key="7">
    <source>
        <dbReference type="ARBA" id="ARBA00023002"/>
    </source>
</evidence>
<keyword evidence="3" id="KW-0444">Lipid biosynthesis</keyword>
<dbReference type="Proteomes" id="UP001056384">
    <property type="component" value="Chromosome 7"/>
</dbReference>
<keyword evidence="9" id="KW-0496">Mitochondrion</keyword>
<dbReference type="PANTHER" id="PTHR43981">
    <property type="entry name" value="ENOYL-[ACYL-CARRIER-PROTEIN] REDUCTASE, MITOCHONDRIAL"/>
    <property type="match status" value="1"/>
</dbReference>
<keyword evidence="6" id="KW-0809">Transit peptide</keyword>
<dbReference type="SUPFAM" id="SSF50129">
    <property type="entry name" value="GroES-like"/>
    <property type="match status" value="1"/>
</dbReference>
<keyword evidence="15" id="KW-1185">Reference proteome</keyword>
<keyword evidence="10" id="KW-0275">Fatty acid biosynthesis</keyword>
<evidence type="ECO:0000256" key="5">
    <source>
        <dbReference type="ARBA" id="ARBA00022857"/>
    </source>
</evidence>
<dbReference type="FunFam" id="3.40.50.720:FF:000112">
    <property type="entry name" value="Enoyl-[acyl-carrier-protein] reductase 1, mitochondrial"/>
    <property type="match status" value="1"/>
</dbReference>
<dbReference type="Gene3D" id="3.90.180.10">
    <property type="entry name" value="Medium-chain alcohol dehydrogenases, catalytic domain"/>
    <property type="match status" value="1"/>
</dbReference>
<evidence type="ECO:0000256" key="3">
    <source>
        <dbReference type="ARBA" id="ARBA00022516"/>
    </source>
</evidence>
<evidence type="ECO:0000256" key="10">
    <source>
        <dbReference type="ARBA" id="ARBA00023160"/>
    </source>
</evidence>
<accession>A0A9Q9AXD2</accession>
<keyword evidence="5" id="KW-0521">NADP</keyword>
<dbReference type="GO" id="GO:0005739">
    <property type="term" value="C:mitochondrion"/>
    <property type="evidence" value="ECO:0007669"/>
    <property type="project" value="UniProtKB-SubCell"/>
</dbReference>
<evidence type="ECO:0000256" key="12">
    <source>
        <dbReference type="ARBA" id="ARBA00048843"/>
    </source>
</evidence>
<sequence>MAPSRALSTGLRTLRQFPPLPLPTIHRRFISAYGYEQAKALVLSGHGEPKDVLSLHGHSISPPTGDAVTLRFLASPINPADINQIQGVYPTKPTWTTTLGTPNPIAVGGNEGVAEIIAKGSSVEGLNKGDWVVMKKQGFGTWRTHAQTTSSEVVKVEKEGLKAEQVGTVSVNPCTAYRMLKDFTPLKEGDWFMQNGANSGVGRAAIQLAKLWGYKSVNVVRKRENGHEDLVRDLESLGADVVVTDEELKSKPFRDQLKEFTNGGREKVKLALNCVGGPLVNDMAKHLAPGSPVVTYGAMSKQPVQLPMGLLIFKDINFHGFWVSRWADKNPKEKEACVSEILTLTREGKFQDTPMDPVTWNFDTKQDELVKAVQGTLEGFRSGKGIFMFGKT</sequence>
<dbReference type="Gene3D" id="3.40.50.720">
    <property type="entry name" value="NAD(P)-binding Rossmann-like Domain"/>
    <property type="match status" value="1"/>
</dbReference>
<evidence type="ECO:0000313" key="14">
    <source>
        <dbReference type="EMBL" id="USW54938.1"/>
    </source>
</evidence>
<dbReference type="SUPFAM" id="SSF51735">
    <property type="entry name" value="NAD(P)-binding Rossmann-fold domains"/>
    <property type="match status" value="1"/>
</dbReference>
<organism evidence="14 15">
    <name type="scientific">Septoria linicola</name>
    <dbReference type="NCBI Taxonomy" id="215465"/>
    <lineage>
        <taxon>Eukaryota</taxon>
        <taxon>Fungi</taxon>
        <taxon>Dikarya</taxon>
        <taxon>Ascomycota</taxon>
        <taxon>Pezizomycotina</taxon>
        <taxon>Dothideomycetes</taxon>
        <taxon>Dothideomycetidae</taxon>
        <taxon>Mycosphaerellales</taxon>
        <taxon>Mycosphaerellaceae</taxon>
        <taxon>Septoria</taxon>
    </lineage>
</organism>
<dbReference type="GO" id="GO:0141148">
    <property type="term" value="F:enoyl-[acyl-carrier-protein] reductase (NADPH) activity"/>
    <property type="evidence" value="ECO:0007669"/>
    <property type="project" value="UniProtKB-EC"/>
</dbReference>
<evidence type="ECO:0000313" key="15">
    <source>
        <dbReference type="Proteomes" id="UP001056384"/>
    </source>
</evidence>
<comment type="subcellular location">
    <subcellularLocation>
        <location evidence="1">Mitochondrion</location>
    </subcellularLocation>
</comment>
<dbReference type="InterPro" id="IPR013154">
    <property type="entry name" value="ADH-like_N"/>
</dbReference>
<keyword evidence="7" id="KW-0560">Oxidoreductase</keyword>
<dbReference type="CDD" id="cd08290">
    <property type="entry name" value="ETR"/>
    <property type="match status" value="1"/>
</dbReference>
<comment type="catalytic activity">
    <reaction evidence="12">
        <text>a 2,3-saturated acyl-[ACP] + NADP(+) = a (2E)-enoyl-[ACP] + NADPH + H(+)</text>
        <dbReference type="Rhea" id="RHEA:22564"/>
        <dbReference type="Rhea" id="RHEA-COMP:9925"/>
        <dbReference type="Rhea" id="RHEA-COMP:9926"/>
        <dbReference type="ChEBI" id="CHEBI:15378"/>
        <dbReference type="ChEBI" id="CHEBI:57783"/>
        <dbReference type="ChEBI" id="CHEBI:58349"/>
        <dbReference type="ChEBI" id="CHEBI:78784"/>
        <dbReference type="ChEBI" id="CHEBI:78785"/>
        <dbReference type="EC" id="1.3.1.104"/>
    </reaction>
</comment>
<reference evidence="14" key="1">
    <citation type="submission" date="2022-06" db="EMBL/GenBank/DDBJ databases">
        <title>Complete genome sequences of two strains of the flax pathogen Septoria linicola.</title>
        <authorList>
            <person name="Lapalu N."/>
            <person name="Simon A."/>
            <person name="Demenou B."/>
            <person name="Paumier D."/>
            <person name="Guillot M.-P."/>
            <person name="Gout L."/>
            <person name="Valade R."/>
        </authorList>
    </citation>
    <scope>NUCLEOTIDE SEQUENCE</scope>
    <source>
        <strain evidence="14">SE15195</strain>
    </source>
</reference>
<feature type="domain" description="Enoyl reductase (ER)" evidence="13">
    <location>
        <begin position="50"/>
        <end position="387"/>
    </location>
</feature>
<dbReference type="InterPro" id="IPR020843">
    <property type="entry name" value="ER"/>
</dbReference>
<dbReference type="EMBL" id="CP099424">
    <property type="protein sequence ID" value="USW54938.1"/>
    <property type="molecule type" value="Genomic_DNA"/>
</dbReference>
<evidence type="ECO:0000259" key="13">
    <source>
        <dbReference type="SMART" id="SM00829"/>
    </source>
</evidence>
<evidence type="ECO:0000256" key="9">
    <source>
        <dbReference type="ARBA" id="ARBA00023128"/>
    </source>
</evidence>
<dbReference type="InterPro" id="IPR011032">
    <property type="entry name" value="GroES-like_sf"/>
</dbReference>